<sequence>MVVIGKLELEDKPPLILVVAAVAYMAYLAWLLMVNFAPVVLGRFALSGLLFFFVLRGSRVAGNILAVLCGLSALIILADIIAVFPVSPGAAAQFGIIAGLLAAFSAYLFFSPGVRAFQGGRRTKVRRGAVPGDGAG</sequence>
<feature type="transmembrane region" description="Helical" evidence="1">
    <location>
        <begin position="90"/>
        <end position="110"/>
    </location>
</feature>
<accession>A0ABV9NKY4</accession>
<reference evidence="3" key="1">
    <citation type="journal article" date="2019" name="Int. J. Syst. Evol. Microbiol.">
        <title>The Global Catalogue of Microorganisms (GCM) 10K type strain sequencing project: providing services to taxonomists for standard genome sequencing and annotation.</title>
        <authorList>
            <consortium name="The Broad Institute Genomics Platform"/>
            <consortium name="The Broad Institute Genome Sequencing Center for Infectious Disease"/>
            <person name="Wu L."/>
            <person name="Ma J."/>
        </authorList>
    </citation>
    <scope>NUCLEOTIDE SEQUENCE [LARGE SCALE GENOMIC DNA]</scope>
    <source>
        <strain evidence="3">CGMCC 1.13574</strain>
    </source>
</reference>
<name>A0ABV9NKY4_9GAMM</name>
<keyword evidence="1" id="KW-0472">Membrane</keyword>
<keyword evidence="3" id="KW-1185">Reference proteome</keyword>
<evidence type="ECO:0000313" key="2">
    <source>
        <dbReference type="EMBL" id="MFC4728956.1"/>
    </source>
</evidence>
<feature type="transmembrane region" description="Helical" evidence="1">
    <location>
        <begin position="62"/>
        <end position="84"/>
    </location>
</feature>
<proteinExistence type="predicted"/>
<gene>
    <name evidence="2" type="ORF">ACFO3Q_12340</name>
</gene>
<dbReference type="RefSeq" id="WP_377005023.1">
    <property type="nucleotide sequence ID" value="NZ_JBHSGG010000033.1"/>
</dbReference>
<dbReference type="EMBL" id="JBHSGG010000033">
    <property type="protein sequence ID" value="MFC4728956.1"/>
    <property type="molecule type" value="Genomic_DNA"/>
</dbReference>
<dbReference type="Proteomes" id="UP001595892">
    <property type="component" value="Unassembled WGS sequence"/>
</dbReference>
<feature type="transmembrane region" description="Helical" evidence="1">
    <location>
        <begin position="36"/>
        <end position="55"/>
    </location>
</feature>
<organism evidence="2 3">
    <name type="scientific">Coralloluteibacterium thermophilum</name>
    <dbReference type="NCBI Taxonomy" id="2707049"/>
    <lineage>
        <taxon>Bacteria</taxon>
        <taxon>Pseudomonadati</taxon>
        <taxon>Pseudomonadota</taxon>
        <taxon>Gammaproteobacteria</taxon>
        <taxon>Lysobacterales</taxon>
        <taxon>Lysobacteraceae</taxon>
        <taxon>Coralloluteibacterium</taxon>
    </lineage>
</organism>
<protein>
    <submittedName>
        <fullName evidence="2">Uncharacterized protein</fullName>
    </submittedName>
</protein>
<comment type="caution">
    <text evidence="2">The sequence shown here is derived from an EMBL/GenBank/DDBJ whole genome shotgun (WGS) entry which is preliminary data.</text>
</comment>
<feature type="transmembrane region" description="Helical" evidence="1">
    <location>
        <begin position="12"/>
        <end position="30"/>
    </location>
</feature>
<evidence type="ECO:0000256" key="1">
    <source>
        <dbReference type="SAM" id="Phobius"/>
    </source>
</evidence>
<keyword evidence="1" id="KW-0812">Transmembrane</keyword>
<evidence type="ECO:0000313" key="3">
    <source>
        <dbReference type="Proteomes" id="UP001595892"/>
    </source>
</evidence>
<keyword evidence="1" id="KW-1133">Transmembrane helix</keyword>